<protein>
    <submittedName>
        <fullName evidence="3">PPOX class F420-dependent oxidoreductase</fullName>
    </submittedName>
</protein>
<dbReference type="EMBL" id="BMMH01000012">
    <property type="protein sequence ID" value="GGL29978.1"/>
    <property type="molecule type" value="Genomic_DNA"/>
</dbReference>
<dbReference type="Gene3D" id="2.30.110.10">
    <property type="entry name" value="Electron Transport, Fmn-binding Protein, Chain A"/>
    <property type="match status" value="1"/>
</dbReference>
<dbReference type="InterPro" id="IPR052019">
    <property type="entry name" value="F420H2_bilvrd_red/Heme_oxyg"/>
</dbReference>
<proteinExistence type="predicted"/>
<gene>
    <name evidence="3" type="ORF">GCM10011588_50940</name>
</gene>
<accession>A0A917RTT7</accession>
<dbReference type="RefSeq" id="WP_189094493.1">
    <property type="nucleotide sequence ID" value="NZ_BMMH01000012.1"/>
</dbReference>
<evidence type="ECO:0000313" key="4">
    <source>
        <dbReference type="Proteomes" id="UP000638263"/>
    </source>
</evidence>
<dbReference type="GO" id="GO:0005829">
    <property type="term" value="C:cytosol"/>
    <property type="evidence" value="ECO:0007669"/>
    <property type="project" value="TreeGrafter"/>
</dbReference>
<dbReference type="PANTHER" id="PTHR35176">
    <property type="entry name" value="HEME OXYGENASE HI_0854-RELATED"/>
    <property type="match status" value="1"/>
</dbReference>
<dbReference type="InterPro" id="IPR012349">
    <property type="entry name" value="Split_barrel_FMN-bd"/>
</dbReference>
<evidence type="ECO:0000256" key="1">
    <source>
        <dbReference type="ARBA" id="ARBA00023002"/>
    </source>
</evidence>
<dbReference type="Proteomes" id="UP000638263">
    <property type="component" value="Unassembled WGS sequence"/>
</dbReference>
<evidence type="ECO:0000313" key="3">
    <source>
        <dbReference type="EMBL" id="GGL29978.1"/>
    </source>
</evidence>
<reference evidence="3" key="1">
    <citation type="journal article" date="2014" name="Int. J. Syst. Evol. Microbiol.">
        <title>Complete genome sequence of Corynebacterium casei LMG S-19264T (=DSM 44701T), isolated from a smear-ripened cheese.</title>
        <authorList>
            <consortium name="US DOE Joint Genome Institute (JGI-PGF)"/>
            <person name="Walter F."/>
            <person name="Albersmeier A."/>
            <person name="Kalinowski J."/>
            <person name="Ruckert C."/>
        </authorList>
    </citation>
    <scope>NUCLEOTIDE SEQUENCE</scope>
    <source>
        <strain evidence="3">CGMCC 4.3508</strain>
    </source>
</reference>
<dbReference type="InterPro" id="IPR011576">
    <property type="entry name" value="Pyridox_Oxase_N"/>
</dbReference>
<evidence type="ECO:0000259" key="2">
    <source>
        <dbReference type="Pfam" id="PF01243"/>
    </source>
</evidence>
<keyword evidence="1" id="KW-0560">Oxidoreductase</keyword>
<organism evidence="3 4">
    <name type="scientific">Nocardia jinanensis</name>
    <dbReference type="NCBI Taxonomy" id="382504"/>
    <lineage>
        <taxon>Bacteria</taxon>
        <taxon>Bacillati</taxon>
        <taxon>Actinomycetota</taxon>
        <taxon>Actinomycetes</taxon>
        <taxon>Mycobacteriales</taxon>
        <taxon>Nocardiaceae</taxon>
        <taxon>Nocardia</taxon>
    </lineage>
</organism>
<dbReference type="AlphaFoldDB" id="A0A917RTT7"/>
<keyword evidence="4" id="KW-1185">Reference proteome</keyword>
<dbReference type="InterPro" id="IPR019967">
    <property type="entry name" value="F420-dep_enz_PPOX_Rv0121"/>
</dbReference>
<dbReference type="GO" id="GO:0016627">
    <property type="term" value="F:oxidoreductase activity, acting on the CH-CH group of donors"/>
    <property type="evidence" value="ECO:0007669"/>
    <property type="project" value="TreeGrafter"/>
</dbReference>
<sequence length="137" mass="14941">MRLDRARARARFAAARVARLATVTAEGTPHIVPIVFVLAGDTVYTAVDAKPKTTTALRRLANIEADPHITVLADFYDEDWSRLWWVRADGTARIVTGDEADAGLAQLTARYPVYVSEPPPGPVLALDITRWSGWAAG</sequence>
<dbReference type="NCBIfam" id="TIGR03668">
    <property type="entry name" value="Rv0121_F420"/>
    <property type="match status" value="1"/>
</dbReference>
<feature type="domain" description="Pyridoxamine 5'-phosphate oxidase N-terminal" evidence="2">
    <location>
        <begin position="8"/>
        <end position="134"/>
    </location>
</feature>
<reference evidence="3" key="2">
    <citation type="submission" date="2020-09" db="EMBL/GenBank/DDBJ databases">
        <authorList>
            <person name="Sun Q."/>
            <person name="Zhou Y."/>
        </authorList>
    </citation>
    <scope>NUCLEOTIDE SEQUENCE</scope>
    <source>
        <strain evidence="3">CGMCC 4.3508</strain>
    </source>
</reference>
<comment type="caution">
    <text evidence="3">The sequence shown here is derived from an EMBL/GenBank/DDBJ whole genome shotgun (WGS) entry which is preliminary data.</text>
</comment>
<dbReference type="SUPFAM" id="SSF50475">
    <property type="entry name" value="FMN-binding split barrel"/>
    <property type="match status" value="1"/>
</dbReference>
<name>A0A917RTT7_9NOCA</name>
<dbReference type="PANTHER" id="PTHR35176:SF2">
    <property type="entry name" value="F420H(2)-DEPENDENT REDUCTASE RV1155"/>
    <property type="match status" value="1"/>
</dbReference>
<dbReference type="GO" id="GO:0070967">
    <property type="term" value="F:coenzyme F420 binding"/>
    <property type="evidence" value="ECO:0007669"/>
    <property type="project" value="TreeGrafter"/>
</dbReference>
<dbReference type="Pfam" id="PF01243">
    <property type="entry name" value="PNPOx_N"/>
    <property type="match status" value="1"/>
</dbReference>